<reference evidence="2 3" key="1">
    <citation type="submission" date="2016-04" db="EMBL/GenBank/DDBJ databases">
        <title>ATOL: Assembling a taxonomically balanced genome-scale reconstruction of the evolutionary history of the Enterobacteriaceae.</title>
        <authorList>
            <person name="Plunkett G.III."/>
            <person name="Neeno-Eckwall E.C."/>
            <person name="Glasner J.D."/>
            <person name="Perna N.T."/>
        </authorList>
    </citation>
    <scope>NUCLEOTIDE SEQUENCE [LARGE SCALE GENOMIC DNA]</scope>
    <source>
        <strain evidence="2 3">ATCC 51603</strain>
    </source>
</reference>
<keyword evidence="1" id="KW-0812">Transmembrane</keyword>
<accession>A0A1B7JXH3</accession>
<feature type="transmembrane region" description="Helical" evidence="1">
    <location>
        <begin position="39"/>
        <end position="61"/>
    </location>
</feature>
<gene>
    <name evidence="2" type="ORF">M989_02575</name>
</gene>
<proteinExistence type="predicted"/>
<comment type="caution">
    <text evidence="2">The sequence shown here is derived from an EMBL/GenBank/DDBJ whole genome shotgun (WGS) entry which is preliminary data.</text>
</comment>
<evidence type="ECO:0000313" key="3">
    <source>
        <dbReference type="Proteomes" id="UP000078386"/>
    </source>
</evidence>
<organism evidence="2 3">
    <name type="scientific">Kluyvera georgiana ATCC 51603</name>
    <dbReference type="NCBI Taxonomy" id="1354264"/>
    <lineage>
        <taxon>Bacteria</taxon>
        <taxon>Pseudomonadati</taxon>
        <taxon>Pseudomonadota</taxon>
        <taxon>Gammaproteobacteria</taxon>
        <taxon>Enterobacterales</taxon>
        <taxon>Enterobacteriaceae</taxon>
        <taxon>Kluyvera</taxon>
    </lineage>
</organism>
<sequence>MIYMSDVMIFGKVLLGIFLLLLLASYLFSKLNVPIAVLFTTWLSAAAAFALLVVLVLMPGIKSDEVALGKRWLEECTLVEKFERHTLREPTNRLQCHGVEEQVDASDYQTFTVAWLERGDRDPR</sequence>
<name>A0A1B7JXH3_9ENTR</name>
<keyword evidence="3" id="KW-1185">Reference proteome</keyword>
<evidence type="ECO:0000256" key="1">
    <source>
        <dbReference type="SAM" id="Phobius"/>
    </source>
</evidence>
<dbReference type="PATRIC" id="fig|1354264.4.peg.2680"/>
<protein>
    <submittedName>
        <fullName evidence="2">Uncharacterized protein</fullName>
    </submittedName>
</protein>
<keyword evidence="1" id="KW-0472">Membrane</keyword>
<evidence type="ECO:0000313" key="2">
    <source>
        <dbReference type="EMBL" id="OAT52607.1"/>
    </source>
</evidence>
<dbReference type="AlphaFoldDB" id="A0A1B7JXH3"/>
<dbReference type="Proteomes" id="UP000078386">
    <property type="component" value="Unassembled WGS sequence"/>
</dbReference>
<keyword evidence="1" id="KW-1133">Transmembrane helix</keyword>
<dbReference type="EMBL" id="LXEU01000049">
    <property type="protein sequence ID" value="OAT52607.1"/>
    <property type="molecule type" value="Genomic_DNA"/>
</dbReference>